<protein>
    <submittedName>
        <fullName evidence="3">HD domain-containing protein</fullName>
    </submittedName>
</protein>
<organism evidence="3 4">
    <name type="scientific">Bacteroides nordii</name>
    <dbReference type="NCBI Taxonomy" id="291645"/>
    <lineage>
        <taxon>Bacteria</taxon>
        <taxon>Pseudomonadati</taxon>
        <taxon>Bacteroidota</taxon>
        <taxon>Bacteroidia</taxon>
        <taxon>Bacteroidales</taxon>
        <taxon>Bacteroidaceae</taxon>
        <taxon>Bacteroides</taxon>
    </lineage>
</organism>
<dbReference type="Proteomes" id="UP000284379">
    <property type="component" value="Unassembled WGS sequence"/>
</dbReference>
<evidence type="ECO:0000256" key="1">
    <source>
        <dbReference type="ARBA" id="ARBA00022741"/>
    </source>
</evidence>
<dbReference type="Gene3D" id="1.10.3090.10">
    <property type="entry name" value="cca-adding enzyme, domain 2"/>
    <property type="match status" value="1"/>
</dbReference>
<accession>A0A413VLD3</accession>
<dbReference type="Pfam" id="PF13671">
    <property type="entry name" value="AAA_33"/>
    <property type="match status" value="1"/>
</dbReference>
<dbReference type="InterPro" id="IPR003607">
    <property type="entry name" value="HD/PDEase_dom"/>
</dbReference>
<dbReference type="InterPro" id="IPR027417">
    <property type="entry name" value="P-loop_NTPase"/>
</dbReference>
<feature type="domain" description="HD" evidence="2">
    <location>
        <begin position="39"/>
        <end position="147"/>
    </location>
</feature>
<evidence type="ECO:0000313" key="3">
    <source>
        <dbReference type="EMBL" id="RHB34405.1"/>
    </source>
</evidence>
<evidence type="ECO:0000259" key="2">
    <source>
        <dbReference type="Pfam" id="PF01966"/>
    </source>
</evidence>
<comment type="caution">
    <text evidence="3">The sequence shown here is derived from an EMBL/GenBank/DDBJ whole genome shotgun (WGS) entry which is preliminary data.</text>
</comment>
<dbReference type="PANTHER" id="PTHR47545">
    <property type="entry name" value="MULTIFUNCTIONAL CCA PROTEIN"/>
    <property type="match status" value="1"/>
</dbReference>
<sequence>MIWTLTDKKDRNSLELQFEWLRDMNGIPQDQFHHAEGDVATHTWWVIEELQKLPGYLALTEQDKEILWTAALLHDVEKRSTTVIEEDGSITAKGHARKGEYTVRTLLYKDISTPFIIREKIASLVRFHGLPLWLMEKQDPMRQVARAAFRVDTSQLRLLAEADIKGRICQDKDTLLESLELFEIFCREQGCWKKSREFTTDHARFRYFHTEESYIDYIPYEKFKCNVVLLSGLPGMGKDHYIETSGIALPVISLDDIRRKNKLSPTDKSANGWVVQEAKKIARTYLRKGQDFIWNATNITTLMRFQLINLFAGYGARVKVVYVEKDYSVWRKQNREREYPLPESVLDGMLGKLEVPQLTEAHEVEYLVENEINKKDFL</sequence>
<proteinExistence type="predicted"/>
<gene>
    <name evidence="3" type="ORF">DW888_12725</name>
</gene>
<dbReference type="CDD" id="cd00077">
    <property type="entry name" value="HDc"/>
    <property type="match status" value="1"/>
</dbReference>
<dbReference type="RefSeq" id="WP_122201698.1">
    <property type="nucleotide sequence ID" value="NZ_CABJFV010000009.1"/>
</dbReference>
<dbReference type="Pfam" id="PF01966">
    <property type="entry name" value="HD"/>
    <property type="match status" value="1"/>
</dbReference>
<dbReference type="SUPFAM" id="SSF109604">
    <property type="entry name" value="HD-domain/PDEase-like"/>
    <property type="match status" value="1"/>
</dbReference>
<dbReference type="GO" id="GO:0000166">
    <property type="term" value="F:nucleotide binding"/>
    <property type="evidence" value="ECO:0007669"/>
    <property type="project" value="UniProtKB-KW"/>
</dbReference>
<dbReference type="Gene3D" id="3.40.50.300">
    <property type="entry name" value="P-loop containing nucleotide triphosphate hydrolases"/>
    <property type="match status" value="1"/>
</dbReference>
<dbReference type="AlphaFoldDB" id="A0A413VLD3"/>
<dbReference type="InterPro" id="IPR006674">
    <property type="entry name" value="HD_domain"/>
</dbReference>
<name>A0A413VLD3_9BACE</name>
<dbReference type="SUPFAM" id="SSF52540">
    <property type="entry name" value="P-loop containing nucleoside triphosphate hydrolases"/>
    <property type="match status" value="1"/>
</dbReference>
<dbReference type="PANTHER" id="PTHR47545:SF1">
    <property type="entry name" value="MULTIFUNCTIONAL CCA PROTEIN"/>
    <property type="match status" value="1"/>
</dbReference>
<reference evidence="3 4" key="1">
    <citation type="submission" date="2018-08" db="EMBL/GenBank/DDBJ databases">
        <title>A genome reference for cultivated species of the human gut microbiota.</title>
        <authorList>
            <person name="Zou Y."/>
            <person name="Xue W."/>
            <person name="Luo G."/>
        </authorList>
    </citation>
    <scope>NUCLEOTIDE SEQUENCE [LARGE SCALE GENOMIC DNA]</scope>
    <source>
        <strain evidence="3 4">AM40-30BH</strain>
    </source>
</reference>
<evidence type="ECO:0000313" key="4">
    <source>
        <dbReference type="Proteomes" id="UP000284379"/>
    </source>
</evidence>
<dbReference type="EMBL" id="QSGO01000009">
    <property type="protein sequence ID" value="RHB34405.1"/>
    <property type="molecule type" value="Genomic_DNA"/>
</dbReference>
<keyword evidence="1" id="KW-0547">Nucleotide-binding</keyword>
<dbReference type="InterPro" id="IPR050124">
    <property type="entry name" value="tRNA_CCA-adding_enzyme"/>
</dbReference>